<keyword evidence="7 9" id="KW-0067">ATP-binding</keyword>
<dbReference type="EC" id="2.7.1.12" evidence="3 9"/>
<comment type="caution">
    <text evidence="10">The sequence shown here is derived from an EMBL/GenBank/DDBJ whole genome shotgun (WGS) entry which is preliminary data.</text>
</comment>
<evidence type="ECO:0000256" key="8">
    <source>
        <dbReference type="ARBA" id="ARBA00048090"/>
    </source>
</evidence>
<dbReference type="InterPro" id="IPR006001">
    <property type="entry name" value="Therm_gnt_kin"/>
</dbReference>
<evidence type="ECO:0000313" key="10">
    <source>
        <dbReference type="EMBL" id="MBJ7552253.1"/>
    </source>
</evidence>
<dbReference type="CDD" id="cd02021">
    <property type="entry name" value="GntK"/>
    <property type="match status" value="1"/>
</dbReference>
<keyword evidence="6 9" id="KW-0418">Kinase</keyword>
<evidence type="ECO:0000256" key="5">
    <source>
        <dbReference type="ARBA" id="ARBA00022741"/>
    </source>
</evidence>
<sequence>MINKIIVMGVSGCGKSSMGQKIAAYLGFPFFDGDDYHSEANVEKMRQGIPLTDEDRFGWLKTLNSILKDQPTAVVACSGLKPEYRDILRHGVNDLRIIYLQGDFDTIWQRHQKRDGHYFNGKEMLESQFATLVEPNEEADVFAVDIRMSIEEVFQRCITEIQIR</sequence>
<evidence type="ECO:0000256" key="2">
    <source>
        <dbReference type="ARBA" id="ARBA00008420"/>
    </source>
</evidence>
<dbReference type="Proteomes" id="UP000598488">
    <property type="component" value="Unassembled WGS sequence"/>
</dbReference>
<comment type="pathway">
    <text evidence="1">Carbohydrate acid metabolism.</text>
</comment>
<evidence type="ECO:0000256" key="4">
    <source>
        <dbReference type="ARBA" id="ARBA00022679"/>
    </source>
</evidence>
<dbReference type="Gene3D" id="3.40.50.300">
    <property type="entry name" value="P-loop containing nucleotide triphosphate hydrolases"/>
    <property type="match status" value="1"/>
</dbReference>
<dbReference type="PANTHER" id="PTHR43442">
    <property type="entry name" value="GLUCONOKINASE-RELATED"/>
    <property type="match status" value="1"/>
</dbReference>
<keyword evidence="11" id="KW-1185">Reference proteome</keyword>
<comment type="catalytic activity">
    <reaction evidence="8 9">
        <text>D-gluconate + ATP = 6-phospho-D-gluconate + ADP + H(+)</text>
        <dbReference type="Rhea" id="RHEA:19433"/>
        <dbReference type="ChEBI" id="CHEBI:15378"/>
        <dbReference type="ChEBI" id="CHEBI:18391"/>
        <dbReference type="ChEBI" id="CHEBI:30616"/>
        <dbReference type="ChEBI" id="CHEBI:58759"/>
        <dbReference type="ChEBI" id="CHEBI:456216"/>
        <dbReference type="EC" id="2.7.1.12"/>
    </reaction>
</comment>
<comment type="similarity">
    <text evidence="2 9">Belongs to the gluconokinase GntK/GntV family.</text>
</comment>
<dbReference type="InterPro" id="IPR031322">
    <property type="entry name" value="Shikimate/glucono_kinase"/>
</dbReference>
<dbReference type="SUPFAM" id="SSF52540">
    <property type="entry name" value="P-loop containing nucleoside triphosphate hydrolases"/>
    <property type="match status" value="1"/>
</dbReference>
<dbReference type="Pfam" id="PF01202">
    <property type="entry name" value="SKI"/>
    <property type="match status" value="1"/>
</dbReference>
<proteinExistence type="inferred from homology"/>
<evidence type="ECO:0000256" key="6">
    <source>
        <dbReference type="ARBA" id="ARBA00022777"/>
    </source>
</evidence>
<dbReference type="InterPro" id="IPR027417">
    <property type="entry name" value="P-loop_NTPase"/>
</dbReference>
<dbReference type="NCBIfam" id="TIGR01313">
    <property type="entry name" value="therm_gnt_kin"/>
    <property type="match status" value="1"/>
</dbReference>
<dbReference type="EMBL" id="JAEMUH010000017">
    <property type="protein sequence ID" value="MBJ7552253.1"/>
    <property type="molecule type" value="Genomic_DNA"/>
</dbReference>
<reference evidence="10 11" key="1">
    <citation type="submission" date="2020-12" db="EMBL/GenBank/DDBJ databases">
        <title>Comparative genome analysis of fungal antagonists Marinomonas ostreistagni 398 and M. spartinae 468.</title>
        <authorList>
            <person name="Fields J.L."/>
            <person name="Mavrodi O.V."/>
            <person name="Biber P.D."/>
            <person name="Indest K.J."/>
            <person name="Mavrodi D.V."/>
        </authorList>
    </citation>
    <scope>NUCLEOTIDE SEQUENCE [LARGE SCALE GENOMIC DNA]</scope>
    <source>
        <strain evidence="10 11">USM7</strain>
    </source>
</reference>
<dbReference type="PANTHER" id="PTHR43442:SF3">
    <property type="entry name" value="GLUCONOKINASE-RELATED"/>
    <property type="match status" value="1"/>
</dbReference>
<evidence type="ECO:0000313" key="11">
    <source>
        <dbReference type="Proteomes" id="UP000598488"/>
    </source>
</evidence>
<keyword evidence="4 9" id="KW-0808">Transferase</keyword>
<accession>A0ABS0ZF03</accession>
<evidence type="ECO:0000256" key="7">
    <source>
        <dbReference type="ARBA" id="ARBA00022840"/>
    </source>
</evidence>
<protein>
    <recommendedName>
        <fullName evidence="3 9">Gluconokinase</fullName>
        <ecNumber evidence="3 9">2.7.1.12</ecNumber>
    </recommendedName>
</protein>
<organism evidence="10 11">
    <name type="scientific">Marinomonas ostreistagni</name>
    <dbReference type="NCBI Taxonomy" id="359209"/>
    <lineage>
        <taxon>Bacteria</taxon>
        <taxon>Pseudomonadati</taxon>
        <taxon>Pseudomonadota</taxon>
        <taxon>Gammaproteobacteria</taxon>
        <taxon>Oceanospirillales</taxon>
        <taxon>Oceanospirillaceae</taxon>
        <taxon>Marinomonas</taxon>
    </lineage>
</organism>
<name>A0ABS0ZF03_9GAMM</name>
<gene>
    <name evidence="10" type="ORF">JHD44_16295</name>
</gene>
<evidence type="ECO:0000256" key="1">
    <source>
        <dbReference type="ARBA" id="ARBA00004761"/>
    </source>
</evidence>
<evidence type="ECO:0000256" key="9">
    <source>
        <dbReference type="RuleBase" id="RU363066"/>
    </source>
</evidence>
<keyword evidence="5 9" id="KW-0547">Nucleotide-binding</keyword>
<evidence type="ECO:0000256" key="3">
    <source>
        <dbReference type="ARBA" id="ARBA00012054"/>
    </source>
</evidence>
<dbReference type="RefSeq" id="WP_199463834.1">
    <property type="nucleotide sequence ID" value="NZ_JAEMUH010000017.1"/>
</dbReference>